<dbReference type="AlphaFoldDB" id="A0AAQ4FJ25"/>
<sequence length="175" mass="20196">MGYNGDEERERDQEQLDRDTKQRYESRRKRNQAPLACFVRGDGLMVPGLMRFRIRTVPIQKCTHVVYSYLETDNKTGEFIFRKRGTQQEREVLRKLAALKKSNPDLKVLFSYGGGAHVNSLLNRLRSKQDMDKMVEAVNSLIRSNDLDGVNFHLEGPGPSICKGDDVDKFLQFIK</sequence>
<dbReference type="PROSITE" id="PS51910">
    <property type="entry name" value="GH18_2"/>
    <property type="match status" value="1"/>
</dbReference>
<reference evidence="3 4" key="1">
    <citation type="journal article" date="2023" name="Arcadia Sci">
        <title>De novo assembly of a long-read Amblyomma americanum tick genome.</title>
        <authorList>
            <person name="Chou S."/>
            <person name="Poskanzer K.E."/>
            <person name="Rollins M."/>
            <person name="Thuy-Boun P.S."/>
        </authorList>
    </citation>
    <scope>NUCLEOTIDE SEQUENCE [LARGE SCALE GENOMIC DNA]</scope>
    <source>
        <strain evidence="3">F_SG_1</strain>
        <tissue evidence="3">Salivary glands</tissue>
    </source>
</reference>
<dbReference type="Pfam" id="PF00704">
    <property type="entry name" value="Glyco_hydro_18"/>
    <property type="match status" value="1"/>
</dbReference>
<comment type="caution">
    <text evidence="3">The sequence shown here is derived from an EMBL/GenBank/DDBJ whole genome shotgun (WGS) entry which is preliminary data.</text>
</comment>
<proteinExistence type="predicted"/>
<feature type="compositionally biased region" description="Basic and acidic residues" evidence="1">
    <location>
        <begin position="1"/>
        <end position="25"/>
    </location>
</feature>
<dbReference type="SUPFAM" id="SSF51445">
    <property type="entry name" value="(Trans)glycosidases"/>
    <property type="match status" value="1"/>
</dbReference>
<evidence type="ECO:0000313" key="3">
    <source>
        <dbReference type="EMBL" id="KAK8786602.1"/>
    </source>
</evidence>
<dbReference type="Gene3D" id="3.20.20.80">
    <property type="entry name" value="Glycosidases"/>
    <property type="match status" value="1"/>
</dbReference>
<protein>
    <recommendedName>
        <fullName evidence="2">GH18 domain-containing protein</fullName>
    </recommendedName>
</protein>
<name>A0AAQ4FJ25_AMBAM</name>
<evidence type="ECO:0000256" key="1">
    <source>
        <dbReference type="SAM" id="MobiDB-lite"/>
    </source>
</evidence>
<dbReference type="InterPro" id="IPR001223">
    <property type="entry name" value="Glyco_hydro18_cat"/>
</dbReference>
<accession>A0AAQ4FJ25</accession>
<feature type="region of interest" description="Disordered" evidence="1">
    <location>
        <begin position="1"/>
        <end position="28"/>
    </location>
</feature>
<gene>
    <name evidence="3" type="ORF">V5799_023621</name>
</gene>
<dbReference type="EMBL" id="JARKHS020002601">
    <property type="protein sequence ID" value="KAK8786602.1"/>
    <property type="molecule type" value="Genomic_DNA"/>
</dbReference>
<dbReference type="GO" id="GO:0005975">
    <property type="term" value="P:carbohydrate metabolic process"/>
    <property type="evidence" value="ECO:0007669"/>
    <property type="project" value="InterPro"/>
</dbReference>
<organism evidence="3 4">
    <name type="scientific">Amblyomma americanum</name>
    <name type="common">Lone star tick</name>
    <dbReference type="NCBI Taxonomy" id="6943"/>
    <lineage>
        <taxon>Eukaryota</taxon>
        <taxon>Metazoa</taxon>
        <taxon>Ecdysozoa</taxon>
        <taxon>Arthropoda</taxon>
        <taxon>Chelicerata</taxon>
        <taxon>Arachnida</taxon>
        <taxon>Acari</taxon>
        <taxon>Parasitiformes</taxon>
        <taxon>Ixodida</taxon>
        <taxon>Ixodoidea</taxon>
        <taxon>Ixodidae</taxon>
        <taxon>Amblyomminae</taxon>
        <taxon>Amblyomma</taxon>
    </lineage>
</organism>
<feature type="domain" description="GH18" evidence="2">
    <location>
        <begin position="33"/>
        <end position="175"/>
    </location>
</feature>
<evidence type="ECO:0000259" key="2">
    <source>
        <dbReference type="PROSITE" id="PS51910"/>
    </source>
</evidence>
<dbReference type="Proteomes" id="UP001321473">
    <property type="component" value="Unassembled WGS sequence"/>
</dbReference>
<evidence type="ECO:0000313" key="4">
    <source>
        <dbReference type="Proteomes" id="UP001321473"/>
    </source>
</evidence>
<feature type="non-terminal residue" evidence="3">
    <location>
        <position position="175"/>
    </location>
</feature>
<keyword evidence="4" id="KW-1185">Reference proteome</keyword>
<dbReference type="InterPro" id="IPR017853">
    <property type="entry name" value="GH"/>
</dbReference>